<keyword evidence="1" id="KW-1133">Transmembrane helix</keyword>
<dbReference type="AlphaFoldDB" id="A0A937LGC7"/>
<protein>
    <submittedName>
        <fullName evidence="2">Uncharacterized protein</fullName>
    </submittedName>
</protein>
<evidence type="ECO:0000256" key="1">
    <source>
        <dbReference type="SAM" id="Phobius"/>
    </source>
</evidence>
<keyword evidence="1" id="KW-0472">Membrane</keyword>
<keyword evidence="1" id="KW-0812">Transmembrane</keyword>
<sequence>MNTQVRNATPEEAIEWSENDFFLSMKFDPLVLFVVIPAIIQIVVLAFMLVSMSVTGIFFE</sequence>
<name>A0A937LGC7_9GAMM</name>
<dbReference type="Proteomes" id="UP000711391">
    <property type="component" value="Unassembled WGS sequence"/>
</dbReference>
<evidence type="ECO:0000313" key="3">
    <source>
        <dbReference type="Proteomes" id="UP000711391"/>
    </source>
</evidence>
<accession>A0A937LGC7</accession>
<reference evidence="2" key="1">
    <citation type="submission" date="2020-10" db="EMBL/GenBank/DDBJ databases">
        <title>Microbiome of the Black Sea water column analyzed by genome centric metagenomics.</title>
        <authorList>
            <person name="Cabello-Yeves P.J."/>
            <person name="Callieri C."/>
            <person name="Picazo A."/>
            <person name="Mehrshad M."/>
            <person name="Haro-Moreno J.M."/>
            <person name="Roda-Garcia J."/>
            <person name="Dzembekova N."/>
            <person name="Slabakova V."/>
            <person name="Slabakova N."/>
            <person name="Moncheva S."/>
            <person name="Rodriguez-Valera F."/>
        </authorList>
    </citation>
    <scope>NUCLEOTIDE SEQUENCE</scope>
    <source>
        <strain evidence="2">BS307-5m-G50</strain>
    </source>
</reference>
<gene>
    <name evidence="2" type="ORF">ISQ64_00275</name>
</gene>
<evidence type="ECO:0000313" key="2">
    <source>
        <dbReference type="EMBL" id="MBL6817825.1"/>
    </source>
</evidence>
<organism evidence="2 3">
    <name type="scientific">SAR86 cluster bacterium</name>
    <dbReference type="NCBI Taxonomy" id="2030880"/>
    <lineage>
        <taxon>Bacteria</taxon>
        <taxon>Pseudomonadati</taxon>
        <taxon>Pseudomonadota</taxon>
        <taxon>Gammaproteobacteria</taxon>
        <taxon>SAR86 cluster</taxon>
    </lineage>
</organism>
<dbReference type="EMBL" id="JADHQD010000001">
    <property type="protein sequence ID" value="MBL6817825.1"/>
    <property type="molecule type" value="Genomic_DNA"/>
</dbReference>
<feature type="transmembrane region" description="Helical" evidence="1">
    <location>
        <begin position="30"/>
        <end position="59"/>
    </location>
</feature>
<proteinExistence type="predicted"/>
<comment type="caution">
    <text evidence="2">The sequence shown here is derived from an EMBL/GenBank/DDBJ whole genome shotgun (WGS) entry which is preliminary data.</text>
</comment>